<feature type="domain" description="THIF-type NAD/FAD binding fold" evidence="7">
    <location>
        <begin position="349"/>
        <end position="596"/>
    </location>
</feature>
<dbReference type="Gene3D" id="3.40.140.70">
    <property type="entry name" value="Ubiquitin-like modifier-activating enzyme ATG7 N-terminal domain"/>
    <property type="match status" value="1"/>
</dbReference>
<dbReference type="SUPFAM" id="SSF69572">
    <property type="entry name" value="Activating enzymes of the ubiquitin-like proteins"/>
    <property type="match status" value="1"/>
</dbReference>
<dbReference type="Proteomes" id="UP001318860">
    <property type="component" value="Unassembled WGS sequence"/>
</dbReference>
<evidence type="ECO:0000256" key="1">
    <source>
        <dbReference type="ARBA" id="ARBA00010931"/>
    </source>
</evidence>
<evidence type="ECO:0000256" key="3">
    <source>
        <dbReference type="ARBA" id="ARBA00022448"/>
    </source>
</evidence>
<keyword evidence="6" id="KW-0833">Ubl conjugation pathway</keyword>
<dbReference type="Pfam" id="PF16420">
    <property type="entry name" value="ATG7_N"/>
    <property type="match status" value="1"/>
</dbReference>
<reference evidence="9 10" key="1">
    <citation type="journal article" date="2021" name="Comput. Struct. Biotechnol. J.">
        <title>De novo genome assembly of the potent medicinal plant Rehmannia glutinosa using nanopore technology.</title>
        <authorList>
            <person name="Ma L."/>
            <person name="Dong C."/>
            <person name="Song C."/>
            <person name="Wang X."/>
            <person name="Zheng X."/>
            <person name="Niu Y."/>
            <person name="Chen S."/>
            <person name="Feng W."/>
        </authorList>
    </citation>
    <scope>NUCLEOTIDE SEQUENCE [LARGE SCALE GENOMIC DNA]</scope>
    <source>
        <strain evidence="9">DH-2019</strain>
    </source>
</reference>
<gene>
    <name evidence="9" type="ORF">DH2020_042038</name>
</gene>
<evidence type="ECO:0000313" key="10">
    <source>
        <dbReference type="Proteomes" id="UP001318860"/>
    </source>
</evidence>
<dbReference type="Gene3D" id="3.40.50.720">
    <property type="entry name" value="NAD(P)-binding Rossmann-like Domain"/>
    <property type="match status" value="1"/>
</dbReference>
<keyword evidence="10" id="KW-1185">Reference proteome</keyword>
<dbReference type="PANTHER" id="PTHR10953">
    <property type="entry name" value="UBIQUITIN-ACTIVATING ENZYME E1"/>
    <property type="match status" value="1"/>
</dbReference>
<name>A0ABR0UNL8_REHGL</name>
<comment type="similarity">
    <text evidence="1 6">Belongs to the ATG7 family.</text>
</comment>
<dbReference type="InterPro" id="IPR042522">
    <property type="entry name" value="Atg7_N_1"/>
</dbReference>
<dbReference type="InterPro" id="IPR006285">
    <property type="entry name" value="Atg7"/>
</dbReference>
<dbReference type="InterPro" id="IPR000594">
    <property type="entry name" value="ThiF_NAD_FAD-bd"/>
</dbReference>
<keyword evidence="5 6" id="KW-0072">Autophagy</keyword>
<protein>
    <recommendedName>
        <fullName evidence="2 6">Ubiquitin-like modifier-activating enzyme ATG7</fullName>
    </recommendedName>
    <alternativeName>
        <fullName evidence="6">Autophagy-related protein 7</fullName>
    </alternativeName>
</protein>
<dbReference type="InterPro" id="IPR032197">
    <property type="entry name" value="Atg7_N"/>
</dbReference>
<sequence>MLSSMADQGKELILQFAPFQSSVDEGFWHRLSSLKLNKLGIDESPIPITGFYAPCSHRQVSNHLTLLAESLPPESSEQSFTPAISRGNRNRCPVPGILYNTNTLEGFQALDKQSLLKAEAKKIWEDILSGEAEKDSSLLLRFLVVSFADLKNWSFHYWFAFPALILDPPTTVVDLKPAAQWFSVQEVESVTNACNEWRSMCSSTDVPFFLVSISSNSAVTVRHLAEFEACQRDGNKVLFGFYDPCHLPNNPGWPLRNFLWFIFRRWSLQKVQFFCYRENRGFADLELSLVGEASIPNSQELKDHQNMPNAVGWELNNRGKKAPRCISLAKTMDPTRLAIAAADLNLKLMRWRQLPSLNLNVLSSARCLLLGAGTLGCQVARMLMAWGVRKITLLDSGKVSMSNPLQQSLYTLDDCLNGGEFKAIAAVKSLRRIFPAVEAESVVMAIPMPGHPVLSQEENSVLEDCRHLNDLIDSHDAIFLLTDTRESRWLPTLFCANANKITITAALGFDSFLVMRHGAGPLGSSHETNEALNDLSAEIGTVSLTDNISGQRLGCYFCNDVVAPVDVNISKATGLAPIASSLAVELLVGILHHPSGISAKAEFANSNNSGDEQPLGILPHQIRGSLSQFSQMTLVGHASTSCTACCSTVVAEYRKRGLDFILEAINHPTYLEDLTGLTELMKSAGSFELDWDNETGDDDDEFAEI</sequence>
<dbReference type="NCBIfam" id="TIGR01381">
    <property type="entry name" value="E1_like_apg7"/>
    <property type="match status" value="1"/>
</dbReference>
<dbReference type="Gene3D" id="3.40.140.100">
    <property type="entry name" value="Ubiquitin-like modifier-activating enzyme ATG7 C-terminal domain"/>
    <property type="match status" value="1"/>
</dbReference>
<dbReference type="EMBL" id="JABTTQ020002413">
    <property type="protein sequence ID" value="KAK6124202.1"/>
    <property type="molecule type" value="Genomic_DNA"/>
</dbReference>
<evidence type="ECO:0000256" key="2">
    <source>
        <dbReference type="ARBA" id="ARBA00017647"/>
    </source>
</evidence>
<keyword evidence="3 6" id="KW-0813">Transport</keyword>
<dbReference type="InterPro" id="IPR042523">
    <property type="entry name" value="Atg7_N_2"/>
</dbReference>
<evidence type="ECO:0000259" key="8">
    <source>
        <dbReference type="Pfam" id="PF16420"/>
    </source>
</evidence>
<proteinExistence type="inferred from homology"/>
<evidence type="ECO:0000256" key="6">
    <source>
        <dbReference type="RuleBase" id="RU366022"/>
    </source>
</evidence>
<organism evidence="9 10">
    <name type="scientific">Rehmannia glutinosa</name>
    <name type="common">Chinese foxglove</name>
    <dbReference type="NCBI Taxonomy" id="99300"/>
    <lineage>
        <taxon>Eukaryota</taxon>
        <taxon>Viridiplantae</taxon>
        <taxon>Streptophyta</taxon>
        <taxon>Embryophyta</taxon>
        <taxon>Tracheophyta</taxon>
        <taxon>Spermatophyta</taxon>
        <taxon>Magnoliopsida</taxon>
        <taxon>eudicotyledons</taxon>
        <taxon>Gunneridae</taxon>
        <taxon>Pentapetalae</taxon>
        <taxon>asterids</taxon>
        <taxon>lamiids</taxon>
        <taxon>Lamiales</taxon>
        <taxon>Orobanchaceae</taxon>
        <taxon>Rehmannieae</taxon>
        <taxon>Rehmannia</taxon>
    </lineage>
</organism>
<dbReference type="InterPro" id="IPR035985">
    <property type="entry name" value="Ubiquitin-activating_enz"/>
</dbReference>
<keyword evidence="6" id="KW-0963">Cytoplasm</keyword>
<dbReference type="Pfam" id="PF00899">
    <property type="entry name" value="ThiF"/>
    <property type="match status" value="1"/>
</dbReference>
<feature type="domain" description="Ubiquitin-like modifier-activating enzyme Atg7 N-terminal" evidence="8">
    <location>
        <begin position="14"/>
        <end position="332"/>
    </location>
</feature>
<evidence type="ECO:0000259" key="7">
    <source>
        <dbReference type="Pfam" id="PF00899"/>
    </source>
</evidence>
<accession>A0ABR0UNL8</accession>
<evidence type="ECO:0000313" key="9">
    <source>
        <dbReference type="EMBL" id="KAK6124202.1"/>
    </source>
</evidence>
<evidence type="ECO:0000256" key="4">
    <source>
        <dbReference type="ARBA" id="ARBA00022927"/>
    </source>
</evidence>
<comment type="subcellular location">
    <subcellularLocation>
        <location evidence="6">Cytoplasm</location>
    </subcellularLocation>
    <subcellularLocation>
        <location evidence="6">Preautophagosomal structure</location>
    </subcellularLocation>
</comment>
<comment type="caution">
    <text evidence="9">The sequence shown here is derived from an EMBL/GenBank/DDBJ whole genome shotgun (WGS) entry which is preliminary data.</text>
</comment>
<dbReference type="PANTHER" id="PTHR10953:SF3">
    <property type="entry name" value="UBIQUITIN-LIKE MODIFIER-ACTIVATING ENZYME ATG7"/>
    <property type="match status" value="1"/>
</dbReference>
<keyword evidence="4 6" id="KW-0653">Protein transport</keyword>
<evidence type="ECO:0000256" key="5">
    <source>
        <dbReference type="ARBA" id="ARBA00023006"/>
    </source>
</evidence>
<comment type="subunit">
    <text evidence="6">Homodimer.</text>
</comment>
<dbReference type="InterPro" id="IPR045886">
    <property type="entry name" value="ThiF/MoeB/HesA"/>
</dbReference>
<comment type="function">
    <text evidence="6">E1-like activating enzyme involved in the 2 ubiquitin-like systems required for autophagy.</text>
</comment>